<dbReference type="VEuPathDB" id="VectorBase:GAUT030482"/>
<evidence type="ECO:0000313" key="3">
    <source>
        <dbReference type="Proteomes" id="UP000078200"/>
    </source>
</evidence>
<dbReference type="Proteomes" id="UP000078200">
    <property type="component" value="Unassembled WGS sequence"/>
</dbReference>
<accession>A0A1A9V9X6</accession>
<organism evidence="2 3">
    <name type="scientific">Glossina austeni</name>
    <name type="common">Savannah tsetse fly</name>
    <dbReference type="NCBI Taxonomy" id="7395"/>
    <lineage>
        <taxon>Eukaryota</taxon>
        <taxon>Metazoa</taxon>
        <taxon>Ecdysozoa</taxon>
        <taxon>Arthropoda</taxon>
        <taxon>Hexapoda</taxon>
        <taxon>Insecta</taxon>
        <taxon>Pterygota</taxon>
        <taxon>Neoptera</taxon>
        <taxon>Endopterygota</taxon>
        <taxon>Diptera</taxon>
        <taxon>Brachycera</taxon>
        <taxon>Muscomorpha</taxon>
        <taxon>Hippoboscoidea</taxon>
        <taxon>Glossinidae</taxon>
        <taxon>Glossina</taxon>
    </lineage>
</organism>
<keyword evidence="1" id="KW-0472">Membrane</keyword>
<protein>
    <submittedName>
        <fullName evidence="2">Uncharacterized protein</fullName>
    </submittedName>
</protein>
<name>A0A1A9V9X6_GLOAU</name>
<reference evidence="2" key="1">
    <citation type="submission" date="2020-05" db="UniProtKB">
        <authorList>
            <consortium name="EnsemblMetazoa"/>
        </authorList>
    </citation>
    <scope>IDENTIFICATION</scope>
    <source>
        <strain evidence="2">TTRI</strain>
    </source>
</reference>
<evidence type="ECO:0000256" key="1">
    <source>
        <dbReference type="SAM" id="Phobius"/>
    </source>
</evidence>
<sequence length="75" mass="8427">MATSAVRAQNNELMNHHRADGSAHTSAFEWCQLVVVAVAMVLLSDLGDTALIPTMRMRKRRSVNDTTIFYKHPNE</sequence>
<keyword evidence="1" id="KW-1133">Transmembrane helix</keyword>
<dbReference type="EnsemblMetazoa" id="GAUT030482-RA">
    <property type="protein sequence ID" value="GAUT030482-PA"/>
    <property type="gene ID" value="GAUT030482"/>
</dbReference>
<keyword evidence="3" id="KW-1185">Reference proteome</keyword>
<keyword evidence="1" id="KW-0812">Transmembrane</keyword>
<evidence type="ECO:0000313" key="2">
    <source>
        <dbReference type="EnsemblMetazoa" id="GAUT030482-PA"/>
    </source>
</evidence>
<dbReference type="AlphaFoldDB" id="A0A1A9V9X6"/>
<proteinExistence type="predicted"/>
<feature type="transmembrane region" description="Helical" evidence="1">
    <location>
        <begin position="33"/>
        <end position="52"/>
    </location>
</feature>